<feature type="compositionally biased region" description="Pro residues" evidence="5">
    <location>
        <begin position="621"/>
        <end position="630"/>
    </location>
</feature>
<feature type="transmembrane region" description="Helical" evidence="6">
    <location>
        <begin position="151"/>
        <end position="173"/>
    </location>
</feature>
<dbReference type="InterPro" id="IPR051380">
    <property type="entry name" value="pH-response_reg_palI/RIM9"/>
</dbReference>
<organism evidence="8 9">
    <name type="scientific">Aspergillus clavatus (strain ATCC 1007 / CBS 513.65 / DSM 816 / NCTC 3887 / NRRL 1 / QM 1276 / 107)</name>
    <dbReference type="NCBI Taxonomy" id="344612"/>
    <lineage>
        <taxon>Eukaryota</taxon>
        <taxon>Fungi</taxon>
        <taxon>Dikarya</taxon>
        <taxon>Ascomycota</taxon>
        <taxon>Pezizomycotina</taxon>
        <taxon>Eurotiomycetes</taxon>
        <taxon>Eurotiomycetidae</taxon>
        <taxon>Eurotiales</taxon>
        <taxon>Aspergillaceae</taxon>
        <taxon>Aspergillus</taxon>
        <taxon>Aspergillus subgen. Fumigati</taxon>
    </lineage>
</organism>
<keyword evidence="7" id="KW-0732">Signal</keyword>
<keyword evidence="3 6" id="KW-1133">Transmembrane helix</keyword>
<reference evidence="8 9" key="1">
    <citation type="journal article" date="2008" name="PLoS Genet.">
        <title>Genomic islands in the pathogenic filamentous fungus Aspergillus fumigatus.</title>
        <authorList>
            <person name="Fedorova N.D."/>
            <person name="Khaldi N."/>
            <person name="Joardar V.S."/>
            <person name="Maiti R."/>
            <person name="Amedeo P."/>
            <person name="Anderson M.J."/>
            <person name="Crabtree J."/>
            <person name="Silva J.C."/>
            <person name="Badger J.H."/>
            <person name="Albarraq A."/>
            <person name="Angiuoli S."/>
            <person name="Bussey H."/>
            <person name="Bowyer P."/>
            <person name="Cotty P.J."/>
            <person name="Dyer P.S."/>
            <person name="Egan A."/>
            <person name="Galens K."/>
            <person name="Fraser-Liggett C.M."/>
            <person name="Haas B.J."/>
            <person name="Inman J.M."/>
            <person name="Kent R."/>
            <person name="Lemieux S."/>
            <person name="Malavazi I."/>
            <person name="Orvis J."/>
            <person name="Roemer T."/>
            <person name="Ronning C.M."/>
            <person name="Sundaram J.P."/>
            <person name="Sutton G."/>
            <person name="Turner G."/>
            <person name="Venter J.C."/>
            <person name="White O.R."/>
            <person name="Whitty B.R."/>
            <person name="Youngman P."/>
            <person name="Wolfe K.H."/>
            <person name="Goldman G.H."/>
            <person name="Wortman J.R."/>
            <person name="Jiang B."/>
            <person name="Denning D.W."/>
            <person name="Nierman W.C."/>
        </authorList>
    </citation>
    <scope>NUCLEOTIDE SEQUENCE [LARGE SCALE GENOMIC DNA]</scope>
    <source>
        <strain evidence="9">ATCC 1007 / CBS 513.65 / DSM 816 / NCTC 3887 / NRRL 1</strain>
    </source>
</reference>
<evidence type="ECO:0000256" key="2">
    <source>
        <dbReference type="ARBA" id="ARBA00022692"/>
    </source>
</evidence>
<evidence type="ECO:0000256" key="3">
    <source>
        <dbReference type="ARBA" id="ARBA00022989"/>
    </source>
</evidence>
<dbReference type="HOGENOM" id="CLU_016694_1_0_1"/>
<protein>
    <submittedName>
        <fullName evidence="8">PH signal transduction protein PalI, putative</fullName>
    </submittedName>
</protein>
<dbReference type="OMA" id="VFGYCKG"/>
<evidence type="ECO:0000256" key="6">
    <source>
        <dbReference type="SAM" id="Phobius"/>
    </source>
</evidence>
<dbReference type="eggNOG" id="ENOG502S0P7">
    <property type="taxonomic scope" value="Eukaryota"/>
</dbReference>
<keyword evidence="4 6" id="KW-0472">Membrane</keyword>
<dbReference type="GO" id="GO:0035838">
    <property type="term" value="C:growing cell tip"/>
    <property type="evidence" value="ECO:0007669"/>
    <property type="project" value="TreeGrafter"/>
</dbReference>
<feature type="compositionally biased region" description="Polar residues" evidence="5">
    <location>
        <begin position="600"/>
        <end position="613"/>
    </location>
</feature>
<keyword evidence="9" id="KW-1185">Reference proteome</keyword>
<dbReference type="Proteomes" id="UP000006701">
    <property type="component" value="Unassembled WGS sequence"/>
</dbReference>
<proteinExistence type="predicted"/>
<feature type="region of interest" description="Disordered" evidence="5">
    <location>
        <begin position="230"/>
        <end position="673"/>
    </location>
</feature>
<evidence type="ECO:0000256" key="1">
    <source>
        <dbReference type="ARBA" id="ARBA00004141"/>
    </source>
</evidence>
<sequence length="673" mass="70794">MLLKPATPLTILLLAAFVLLLLSVLSTPIIQGIPLATFNDVDYGVFGYCKSGQCTNIHIGYTTDDISSTDNNEFNLPSSTRRSLSSILIVHPVAAFLTLICLCLAAAAHLHAPSHSPRYLLALLILLLPTLLVSLLAFLVDILLFVPRLGWGGWIVLGATILLVISGVVTCAMRRTLVSRKARKRRIAENAEMSGENYYNRQNAVAAGAVNGFTSPRAEALNGDAKEALITTSPNSDSAPMFTSLRSTTHESDDDRAPLNSHVTPSDVSLPDVQRSLSGRADGMPPNGSRDELANLPYAGAYGPGSRPNPDPCDPRLRPQYSDNSMGSRRGPPPPGFAPRGRGGYPPRGGYGRGGPYGGPRASPPNGRGGPMAPMGPMRGAPSAMMMGRGQRGPSPAGYGPGSGGPSHGYDAYGYGPGPRLSPRPAEDGYDYRGPSPVSAARQPSPGPIGMAVSSPDAGPIGQAIEMMPQPRHNGAVESEPLAVSDAHEPHAVSNDGYPEPVSPASLYSRTPSYVPPRAGWTPADLRAGPSPSPVHAHGATHASPNARPKTGDDYYEDVDPRFAEPQLPPVGNRAIPSALTPGAGEPPKPMADTPEAPGSPTTSEISHFTSISERPINPRWRPPPPPAPPAQHRQNVLLENNPDFDLRAGAAGVGGRMPPLSAPREPTRYPLP</sequence>
<evidence type="ECO:0000313" key="9">
    <source>
        <dbReference type="Proteomes" id="UP000006701"/>
    </source>
</evidence>
<dbReference type="OrthoDB" id="2354757at2759"/>
<feature type="transmembrane region" description="Helical" evidence="6">
    <location>
        <begin position="119"/>
        <end position="145"/>
    </location>
</feature>
<comment type="subcellular location">
    <subcellularLocation>
        <location evidence="1">Membrane</location>
        <topology evidence="1">Multi-pass membrane protein</topology>
    </subcellularLocation>
</comment>
<feature type="compositionally biased region" description="Basic and acidic residues" evidence="5">
    <location>
        <begin position="248"/>
        <end position="257"/>
    </location>
</feature>
<dbReference type="KEGG" id="act:ACLA_035430"/>
<evidence type="ECO:0000313" key="8">
    <source>
        <dbReference type="EMBL" id="EAW09340.1"/>
    </source>
</evidence>
<dbReference type="GeneID" id="4703127"/>
<dbReference type="GO" id="GO:0005886">
    <property type="term" value="C:plasma membrane"/>
    <property type="evidence" value="ECO:0007669"/>
    <property type="project" value="InterPro"/>
</dbReference>
<evidence type="ECO:0000256" key="7">
    <source>
        <dbReference type="SAM" id="SignalP"/>
    </source>
</evidence>
<dbReference type="PANTHER" id="PTHR28013">
    <property type="entry name" value="PROTEIN DCV1-RELATED"/>
    <property type="match status" value="1"/>
</dbReference>
<feature type="compositionally biased region" description="Low complexity" evidence="5">
    <location>
        <begin position="359"/>
        <end position="398"/>
    </location>
</feature>
<dbReference type="EMBL" id="DS027056">
    <property type="protein sequence ID" value="EAW09340.1"/>
    <property type="molecule type" value="Genomic_DNA"/>
</dbReference>
<evidence type="ECO:0000256" key="5">
    <source>
        <dbReference type="SAM" id="MobiDB-lite"/>
    </source>
</evidence>
<dbReference type="PANTHER" id="PTHR28013:SF3">
    <property type="entry name" value="PROTEIN DCV1-RELATED"/>
    <property type="match status" value="1"/>
</dbReference>
<feature type="compositionally biased region" description="Gly residues" evidence="5">
    <location>
        <begin position="341"/>
        <end position="358"/>
    </location>
</feature>
<name>A1CJL6_ASPCL</name>
<dbReference type="GO" id="GO:0032153">
    <property type="term" value="C:cell division site"/>
    <property type="evidence" value="ECO:0007669"/>
    <property type="project" value="TreeGrafter"/>
</dbReference>
<keyword evidence="2 6" id="KW-0812">Transmembrane</keyword>
<feature type="transmembrane region" description="Helical" evidence="6">
    <location>
        <begin position="84"/>
        <end position="107"/>
    </location>
</feature>
<dbReference type="InterPro" id="IPR009571">
    <property type="entry name" value="SUR7/Rim9-like_fungi"/>
</dbReference>
<accession>A1CJL6</accession>
<dbReference type="VEuPathDB" id="FungiDB:ACLA_035430"/>
<dbReference type="AlphaFoldDB" id="A1CJL6"/>
<feature type="signal peptide" evidence="7">
    <location>
        <begin position="1"/>
        <end position="26"/>
    </location>
</feature>
<feature type="chain" id="PRO_5002632998" evidence="7">
    <location>
        <begin position="27"/>
        <end position="673"/>
    </location>
</feature>
<dbReference type="RefSeq" id="XP_001270766.1">
    <property type="nucleotide sequence ID" value="XM_001270765.1"/>
</dbReference>
<evidence type="ECO:0000256" key="4">
    <source>
        <dbReference type="ARBA" id="ARBA00023136"/>
    </source>
</evidence>
<dbReference type="STRING" id="344612.A1CJL6"/>
<dbReference type="Pfam" id="PF06687">
    <property type="entry name" value="SUR7"/>
    <property type="match status" value="1"/>
</dbReference>
<gene>
    <name evidence="8" type="ORF">ACLA_035430</name>
</gene>